<dbReference type="SUPFAM" id="SSF54001">
    <property type="entry name" value="Cysteine proteinases"/>
    <property type="match status" value="1"/>
</dbReference>
<gene>
    <name evidence="4" type="ORF">BAU18_000495</name>
</gene>
<dbReference type="PRINTS" id="PR01852">
    <property type="entry name" value="SIBAPROTEIN"/>
</dbReference>
<comment type="caution">
    <text evidence="4">The sequence shown here is derived from an EMBL/GenBank/DDBJ whole genome shotgun (WGS) entry which is preliminary data.</text>
</comment>
<dbReference type="RefSeq" id="WP_272928227.1">
    <property type="nucleotide sequence ID" value="NZ_MAEI02000001.1"/>
</dbReference>
<protein>
    <submittedName>
        <fullName evidence="4">Peptidoglycan DL-endopeptidase CwlO</fullName>
    </submittedName>
</protein>
<dbReference type="Gene3D" id="3.90.1720.10">
    <property type="entry name" value="endopeptidase domain like (from Nostoc punctiforme)"/>
    <property type="match status" value="1"/>
</dbReference>
<accession>A0ABV0F1H8</accession>
<dbReference type="Pfam" id="PF05257">
    <property type="entry name" value="CHAP"/>
    <property type="match status" value="1"/>
</dbReference>
<evidence type="ECO:0000313" key="4">
    <source>
        <dbReference type="EMBL" id="MEO1780917.1"/>
    </source>
</evidence>
<feature type="coiled-coil region" evidence="1">
    <location>
        <begin position="111"/>
        <end position="216"/>
    </location>
</feature>
<name>A0ABV0F1H8_9ENTE</name>
<evidence type="ECO:0000256" key="2">
    <source>
        <dbReference type="SAM" id="SignalP"/>
    </source>
</evidence>
<reference evidence="5" key="1">
    <citation type="submission" date="2016-06" db="EMBL/GenBank/DDBJ databases">
        <title>Four novel species of enterococci isolated from chicken manure.</title>
        <authorList>
            <person name="Van Tyne D."/>
        </authorList>
    </citation>
    <scope>NUCLEOTIDE SEQUENCE [LARGE SCALE GENOMIC DNA]</scope>
    <source>
        <strain evidence="5">JM9A</strain>
    </source>
</reference>
<dbReference type="InterPro" id="IPR038765">
    <property type="entry name" value="Papain-like_cys_pep_sf"/>
</dbReference>
<keyword evidence="2" id="KW-0732">Signal</keyword>
<feature type="chain" id="PRO_5047103764" evidence="2">
    <location>
        <begin position="25"/>
        <end position="343"/>
    </location>
</feature>
<dbReference type="EMBL" id="MAEI02000001">
    <property type="protein sequence ID" value="MEO1780917.1"/>
    <property type="molecule type" value="Genomic_DNA"/>
</dbReference>
<keyword evidence="1" id="KW-0175">Coiled coil</keyword>
<feature type="domain" description="Peptidase C51" evidence="3">
    <location>
        <begin position="217"/>
        <end position="341"/>
    </location>
</feature>
<feature type="coiled-coil region" evidence="1">
    <location>
        <begin position="24"/>
        <end position="86"/>
    </location>
</feature>
<feature type="signal peptide" evidence="2">
    <location>
        <begin position="1"/>
        <end position="24"/>
    </location>
</feature>
<dbReference type="InterPro" id="IPR007921">
    <property type="entry name" value="CHAP_dom"/>
</dbReference>
<reference evidence="4 5" key="2">
    <citation type="submission" date="2024-02" db="EMBL/GenBank/DDBJ databases">
        <title>The Genome Sequence of Enterococcus diestrammenae JM9A.</title>
        <authorList>
            <person name="Earl A."/>
            <person name="Manson A."/>
            <person name="Gilmore M."/>
            <person name="Sanders J."/>
            <person name="Shea T."/>
            <person name="Howe W."/>
            <person name="Livny J."/>
            <person name="Cuomo C."/>
            <person name="Neafsey D."/>
            <person name="Birren B."/>
        </authorList>
    </citation>
    <scope>NUCLEOTIDE SEQUENCE [LARGE SCALE GENOMIC DNA]</scope>
    <source>
        <strain evidence="4 5">JM9A</strain>
    </source>
</reference>
<dbReference type="Proteomes" id="UP001429357">
    <property type="component" value="Unassembled WGS sequence"/>
</dbReference>
<evidence type="ECO:0000259" key="3">
    <source>
        <dbReference type="PROSITE" id="PS50911"/>
    </source>
</evidence>
<dbReference type="InterPro" id="IPR009148">
    <property type="entry name" value="PcsB-like"/>
</dbReference>
<sequence length="343" mass="37364">MKLKKTIITTLLLWNSLFASPAFASETTDTIKNTQDKIADIQKQIQENKKHNTQLAAYIKEQHSKVEQEQEEVQSAAIDLAKTAAETKTMTVKRNAADHMLQMTNINSSSYVFTKEKVERLAEELEKQETKQAKEQSVVDKAEAKAKQAQTAYRDLVAQQKTVIAEQKTAEQKLTSEKAQLKKLETKKQEEKVVQAKAAKAQAAKEKAAKEKAAKDAAAAVAKQSHGVDHSNSGNAYEWGQCTWYVKTVAPWVGTYWGNGCQWGASAAADGYRVDSTPEVGAVAVFAAGQNGANAQYGHVGYVEAVNGDGTFTFSQGGLGFANPAGPNYQTLSAAGMQFIHRN</sequence>
<dbReference type="PROSITE" id="PS50911">
    <property type="entry name" value="CHAP"/>
    <property type="match status" value="1"/>
</dbReference>
<proteinExistence type="predicted"/>
<evidence type="ECO:0000256" key="1">
    <source>
        <dbReference type="SAM" id="Coils"/>
    </source>
</evidence>
<organism evidence="4 5">
    <name type="scientific">Enterococcus diestrammenae</name>
    <dbReference type="NCBI Taxonomy" id="1155073"/>
    <lineage>
        <taxon>Bacteria</taxon>
        <taxon>Bacillati</taxon>
        <taxon>Bacillota</taxon>
        <taxon>Bacilli</taxon>
        <taxon>Lactobacillales</taxon>
        <taxon>Enterococcaceae</taxon>
        <taxon>Enterococcus</taxon>
    </lineage>
</organism>
<evidence type="ECO:0000313" key="5">
    <source>
        <dbReference type="Proteomes" id="UP001429357"/>
    </source>
</evidence>
<keyword evidence="5" id="KW-1185">Reference proteome</keyword>